<dbReference type="SUPFAM" id="SSF46785">
    <property type="entry name" value="Winged helix' DNA-binding domain"/>
    <property type="match status" value="1"/>
</dbReference>
<keyword evidence="3" id="KW-1185">Reference proteome</keyword>
<protein>
    <submittedName>
        <fullName evidence="2">DNA-binding transcriptional ArsR family regulator</fullName>
    </submittedName>
</protein>
<dbReference type="RefSeq" id="WP_183369807.1">
    <property type="nucleotide sequence ID" value="NZ_BAABHL010000083.1"/>
</dbReference>
<accession>A0A840EWJ3</accession>
<dbReference type="PROSITE" id="PS50987">
    <property type="entry name" value="HTH_ARSR_2"/>
    <property type="match status" value="1"/>
</dbReference>
<proteinExistence type="predicted"/>
<evidence type="ECO:0000259" key="1">
    <source>
        <dbReference type="PROSITE" id="PS50987"/>
    </source>
</evidence>
<dbReference type="InterPro" id="IPR001845">
    <property type="entry name" value="HTH_ArsR_DNA-bd_dom"/>
</dbReference>
<evidence type="ECO:0000313" key="2">
    <source>
        <dbReference type="EMBL" id="MBB4134674.1"/>
    </source>
</evidence>
<comment type="caution">
    <text evidence="2">The sequence shown here is derived from an EMBL/GenBank/DDBJ whole genome shotgun (WGS) entry which is preliminary data.</text>
</comment>
<dbReference type="Gene3D" id="1.10.10.10">
    <property type="entry name" value="Winged helix-like DNA-binding domain superfamily/Winged helix DNA-binding domain"/>
    <property type="match status" value="1"/>
</dbReference>
<dbReference type="SMART" id="SM00418">
    <property type="entry name" value="HTH_ARSR"/>
    <property type="match status" value="1"/>
</dbReference>
<evidence type="ECO:0000313" key="3">
    <source>
        <dbReference type="Proteomes" id="UP000551501"/>
    </source>
</evidence>
<name>A0A840EWJ3_9ACTN</name>
<keyword evidence="2" id="KW-0238">DNA-binding</keyword>
<dbReference type="GO" id="GO:0003700">
    <property type="term" value="F:DNA-binding transcription factor activity"/>
    <property type="evidence" value="ECO:0007669"/>
    <property type="project" value="InterPro"/>
</dbReference>
<feature type="domain" description="HTH arsR-type" evidence="1">
    <location>
        <begin position="1"/>
        <end position="93"/>
    </location>
</feature>
<organism evidence="2 3">
    <name type="scientific">Gordonia humi</name>
    <dbReference type="NCBI Taxonomy" id="686429"/>
    <lineage>
        <taxon>Bacteria</taxon>
        <taxon>Bacillati</taxon>
        <taxon>Actinomycetota</taxon>
        <taxon>Actinomycetes</taxon>
        <taxon>Mycobacteriales</taxon>
        <taxon>Gordoniaceae</taxon>
        <taxon>Gordonia</taxon>
    </lineage>
</organism>
<dbReference type="PRINTS" id="PR00778">
    <property type="entry name" value="HTHARSR"/>
</dbReference>
<reference evidence="2 3" key="1">
    <citation type="submission" date="2020-08" db="EMBL/GenBank/DDBJ databases">
        <title>Sequencing the genomes of 1000 actinobacteria strains.</title>
        <authorList>
            <person name="Klenk H.-P."/>
        </authorList>
    </citation>
    <scope>NUCLEOTIDE SEQUENCE [LARGE SCALE GENOMIC DNA]</scope>
    <source>
        <strain evidence="2 3">DSM 45298</strain>
    </source>
</reference>
<dbReference type="Proteomes" id="UP000551501">
    <property type="component" value="Unassembled WGS sequence"/>
</dbReference>
<sequence length="96" mass="10313">MTHVADLHTVLAALAEPVRLEMTRRLFVTGEAVGCAALYDTVTKATASHHFKILREAGIVERHALGQGAAYTLRFEEVEAAYPGLLAAVLNAAPTR</sequence>
<dbReference type="InterPro" id="IPR036390">
    <property type="entry name" value="WH_DNA-bd_sf"/>
</dbReference>
<dbReference type="AlphaFoldDB" id="A0A840EWJ3"/>
<dbReference type="InterPro" id="IPR011991">
    <property type="entry name" value="ArsR-like_HTH"/>
</dbReference>
<gene>
    <name evidence="2" type="ORF">BKA16_001226</name>
</gene>
<dbReference type="Pfam" id="PF12840">
    <property type="entry name" value="HTH_20"/>
    <property type="match status" value="1"/>
</dbReference>
<dbReference type="InterPro" id="IPR036388">
    <property type="entry name" value="WH-like_DNA-bd_sf"/>
</dbReference>
<dbReference type="GO" id="GO:0003677">
    <property type="term" value="F:DNA binding"/>
    <property type="evidence" value="ECO:0007669"/>
    <property type="project" value="UniProtKB-KW"/>
</dbReference>
<dbReference type="CDD" id="cd00090">
    <property type="entry name" value="HTH_ARSR"/>
    <property type="match status" value="1"/>
</dbReference>
<dbReference type="EMBL" id="JACIFP010000001">
    <property type="protein sequence ID" value="MBB4134674.1"/>
    <property type="molecule type" value="Genomic_DNA"/>
</dbReference>